<dbReference type="PANTHER" id="PTHR45725:SF18">
    <property type="entry name" value="ORC1-LIKE AAA ATPASE DOMAIN-CONTAINING PROTEIN"/>
    <property type="match status" value="1"/>
</dbReference>
<dbReference type="PROSITE" id="PS00018">
    <property type="entry name" value="EF_HAND_1"/>
    <property type="match status" value="5"/>
</dbReference>
<dbReference type="InterPro" id="IPR051425">
    <property type="entry name" value="Formin_Homology"/>
</dbReference>
<evidence type="ECO:0000313" key="6">
    <source>
        <dbReference type="EMBL" id="KOO27305.1"/>
    </source>
</evidence>
<keyword evidence="4" id="KW-0812">Transmembrane</keyword>
<keyword evidence="2" id="KW-0175">Coiled coil</keyword>
<feature type="coiled-coil region" evidence="2">
    <location>
        <begin position="303"/>
        <end position="351"/>
    </location>
</feature>
<evidence type="ECO:0000256" key="4">
    <source>
        <dbReference type="SAM" id="Phobius"/>
    </source>
</evidence>
<feature type="transmembrane region" description="Helical" evidence="4">
    <location>
        <begin position="1961"/>
        <end position="1979"/>
    </location>
</feature>
<gene>
    <name evidence="6" type="ORF">Ctob_002298</name>
</gene>
<feature type="region of interest" description="Disordered" evidence="3">
    <location>
        <begin position="1431"/>
        <end position="1450"/>
    </location>
</feature>
<feature type="region of interest" description="Disordered" evidence="3">
    <location>
        <begin position="765"/>
        <end position="828"/>
    </location>
</feature>
<dbReference type="SUPFAM" id="SSF47473">
    <property type="entry name" value="EF-hand"/>
    <property type="match status" value="2"/>
</dbReference>
<dbReference type="PROSITE" id="PS50222">
    <property type="entry name" value="EF_HAND_2"/>
    <property type="match status" value="5"/>
</dbReference>
<feature type="domain" description="EF-hand" evidence="5">
    <location>
        <begin position="1795"/>
        <end position="1830"/>
    </location>
</feature>
<dbReference type="Pfam" id="PF13499">
    <property type="entry name" value="EF-hand_7"/>
    <property type="match status" value="1"/>
</dbReference>
<dbReference type="CDD" id="cd00051">
    <property type="entry name" value="EFh"/>
    <property type="match status" value="3"/>
</dbReference>
<feature type="compositionally biased region" description="Polar residues" evidence="3">
    <location>
        <begin position="1624"/>
        <end position="1634"/>
    </location>
</feature>
<dbReference type="InterPro" id="IPR016024">
    <property type="entry name" value="ARM-type_fold"/>
</dbReference>
<evidence type="ECO:0000256" key="2">
    <source>
        <dbReference type="SAM" id="Coils"/>
    </source>
</evidence>
<keyword evidence="4" id="KW-1133">Transmembrane helix</keyword>
<feature type="region of interest" description="Disordered" evidence="3">
    <location>
        <begin position="1057"/>
        <end position="1077"/>
    </location>
</feature>
<dbReference type="OrthoDB" id="6018565at2759"/>
<dbReference type="PANTHER" id="PTHR45725">
    <property type="entry name" value="FORMIN HOMOLOGY 2 FAMILY MEMBER"/>
    <property type="match status" value="1"/>
</dbReference>
<evidence type="ECO:0000256" key="3">
    <source>
        <dbReference type="SAM" id="MobiDB-lite"/>
    </source>
</evidence>
<feature type="transmembrane region" description="Helical" evidence="4">
    <location>
        <begin position="1741"/>
        <end position="1762"/>
    </location>
</feature>
<feature type="domain" description="EF-hand" evidence="5">
    <location>
        <begin position="895"/>
        <end position="930"/>
    </location>
</feature>
<name>A0A0M0JLE6_9EUKA</name>
<feature type="domain" description="EF-hand" evidence="5">
    <location>
        <begin position="1896"/>
        <end position="1919"/>
    </location>
</feature>
<feature type="compositionally biased region" description="Basic and acidic residues" evidence="3">
    <location>
        <begin position="771"/>
        <end position="803"/>
    </location>
</feature>
<feature type="region of interest" description="Disordered" evidence="3">
    <location>
        <begin position="1614"/>
        <end position="1636"/>
    </location>
</feature>
<sequence>MQSAAIANLLQAQASVATEKRLAVERARQEADKKAAVAEAALERHREAAGAAARAKLKARTKTAAISTHLQSKALEAAEARAVAEAAALALATAQAELARKRAAAASAGRAKLGVGVKVGTFAYALQIKGQAAAEARAVAEAIAALEEKAAAEEAARIAESAAAGRRQLGAFTQLKSFGSQLKSKAEEAAEAQARRVAEELAASEAAAAAAAAAEERRAASAAAGVLQLGVATKVKAFGAKLKANAEETLSVREAEAAAAAEAARIAAEVAAAAEAALASAKSKIGAATSSISLLRMVKVKSDAAAVARAEQAEREAEAKRKEEAAAAARAAAAEEAAEAEKVRRQEAARTKLGSSIKTVGRSNWIASILEENVDEAVELRAEAALFAAQAAAAEAAEAVAAAEQAEQALASAKLKSVTVMKFLQTKADTAAELRAVAEAASEAETIAAAEAAEAETARRVEAAKSAKAKLSSTMRASSVARLLKSEAEASAEAQATEAAAAVDAAAAEARALLEVAVAAEEAAEVAIRRFGTATNSVSVMKLLQSKADAAREARQAAEAAAAAEHSAVQQAAAAEAARRKMAAAGRAKAGGRRVADARAAAEEEQAAKVATEAAEAAEAASFEAARAAAVAAQRHQALAAEVAEKAAAVAAANEEKALVEAAEKAIEIEVAKAAAEKAAAEKVNWKEKDEKAVLEEMRERDEQRIARRAEAKAAENEAVQAALAAAAERRAAKAAAQAEAKAEEARRIRAIVAAKQGGQLWASQAGAHARSTDKAAEQEAVAEKAAAEKAAVEKAKEEEQAAAKKTLPSSPTSPKPPLTSPGSPANPRVFLAQERLSGRPVSAKHKTSVHFGEGIDKSDAGLEAAFAKIDIDKSGKIDADEMKGYILSTYENGLDDKTIDEMMTAADIDKDGKVTLAEFMVIMRAGPSGGFTFASANGQPLRLRMDYTATDVSGFPEQSSRRASQDDLPQMYDTFTTAGQFPSRPTTSGSLGMVSEIGDSLPTTTALASIGAVSGMVAEARIRRPRRFDISSGVRAAFSFESSPEIASRLPARGRGLAPEANEMGGARPGTADSKGELAAGMVAEERLRRRPGSTRPTASALRPVRALTGDINRATGDVRRAAERPLSQGNVLGQSQIPQERVRWVGGGERNSERLSSRTPLSQLLASGIANTIGALSLSGYMRPSTAPGVLPSTSEETILAAPALRESSSTRAFVFEEDQAAALRQLTQLVSESSDQEAIALCEYLRAAGGVQLIAGLLGSHVPSTHQMAIALVGNLASVAVDPNAEKTKVLLKTAGAFGLLLPHIFSEEQTTLVSALSAVQILCTEIAYVEQLQQAGGLERLQAILQLNDPQLEPFARGCLVNVTQARAANQGTFGYAMGVLSNVLGGGSAAQVLPPARASAPTAAPAPSELRAMKAELEVLEAQGEALGKLEDDELEDDLDDEDEDEGINELWDPEGVHAAKLMALAEKGVRTGRFIKKVRHKGRDRDVSALKGAIVCKAPELTTPDKEAWRAWPEVKLEISTKAGERLGWDLAAATTGGVEVRTNTIGVNAGSRLLSINGQNVRRSAPQEVAVMLLEADGLVELHFAIATPSRWSTFKGSILTWLSSSGSPSPVLPATGSRQSGDTGSRSKWAGGLGTLTNKARRPVKVTELAWDDRSAREIVLGWLREHTLYCAVASFLFGDGPKMPTGAQACQLLWTTALGLLYIVCMQLRYSWLAGDRVHALTTNGASTRERAPFVTAVAFMSTIILYPCLLAGRGLFMMVNRQQLVYNQAHGLTRIATDTKAALSSAMAGAIALHKSLDLDGDGKVTAAELYMAAKAKARERTARLKKMRDDLRASLDTDGDGKVSWSEMRAGMRRLRREMAAQTKSAFQERRERLRTMRAELRASLDTDGDGKVSAAEFAAGMRRLRKEAAARARERAKQMGANPLFSTTLAFASVWGIAFFLMLALAVGSWLLIEPIVVAVLAGYNLLCKRLSTFEGPDIAALNLKITHRM</sequence>
<feature type="transmembrane region" description="Helical" evidence="4">
    <location>
        <begin position="1933"/>
        <end position="1955"/>
    </location>
</feature>
<proteinExistence type="predicted"/>
<dbReference type="Pfam" id="PF13202">
    <property type="entry name" value="EF-hand_5"/>
    <property type="match status" value="3"/>
</dbReference>
<dbReference type="InterPro" id="IPR002048">
    <property type="entry name" value="EF_hand_dom"/>
</dbReference>
<protein>
    <recommendedName>
        <fullName evidence="5">EF-hand domain-containing protein</fullName>
    </recommendedName>
</protein>
<reference evidence="7" key="1">
    <citation type="journal article" date="2015" name="PLoS Genet.">
        <title>Genome Sequence and Transcriptome Analyses of Chrysochromulina tobin: Metabolic Tools for Enhanced Algal Fitness in the Prominent Order Prymnesiales (Haptophyceae).</title>
        <authorList>
            <person name="Hovde B.T."/>
            <person name="Deodato C.R."/>
            <person name="Hunsperger H.M."/>
            <person name="Ryken S.A."/>
            <person name="Yost W."/>
            <person name="Jha R.K."/>
            <person name="Patterson J."/>
            <person name="Monnat R.J. Jr."/>
            <person name="Barlow S.B."/>
            <person name="Starkenburg S.R."/>
            <person name="Cattolico R.A."/>
        </authorList>
    </citation>
    <scope>NUCLEOTIDE SEQUENCE</scope>
    <source>
        <strain evidence="7">CCMP291</strain>
    </source>
</reference>
<dbReference type="InterPro" id="IPR018247">
    <property type="entry name" value="EF_Hand_1_Ca_BS"/>
</dbReference>
<evidence type="ECO:0000313" key="7">
    <source>
        <dbReference type="Proteomes" id="UP000037460"/>
    </source>
</evidence>
<feature type="compositionally biased region" description="Acidic residues" evidence="3">
    <location>
        <begin position="1436"/>
        <end position="1450"/>
    </location>
</feature>
<dbReference type="EMBL" id="JWZX01002732">
    <property type="protein sequence ID" value="KOO27305.1"/>
    <property type="molecule type" value="Genomic_DNA"/>
</dbReference>
<dbReference type="InterPro" id="IPR011992">
    <property type="entry name" value="EF-hand-dom_pair"/>
</dbReference>
<evidence type="ECO:0000256" key="1">
    <source>
        <dbReference type="ARBA" id="ARBA00022837"/>
    </source>
</evidence>
<keyword evidence="1" id="KW-0106">Calcium</keyword>
<comment type="caution">
    <text evidence="6">The sequence shown here is derived from an EMBL/GenBank/DDBJ whole genome shotgun (WGS) entry which is preliminary data.</text>
</comment>
<dbReference type="GO" id="GO:0005509">
    <property type="term" value="F:calcium ion binding"/>
    <property type="evidence" value="ECO:0007669"/>
    <property type="project" value="InterPro"/>
</dbReference>
<feature type="coiled-coil region" evidence="2">
    <location>
        <begin position="389"/>
        <end position="416"/>
    </location>
</feature>
<keyword evidence="4" id="KW-0472">Membrane</keyword>
<dbReference type="SMART" id="SM00054">
    <property type="entry name" value="EFh"/>
    <property type="match status" value="5"/>
</dbReference>
<feature type="domain" description="EF-hand" evidence="5">
    <location>
        <begin position="858"/>
        <end position="893"/>
    </location>
</feature>
<dbReference type="Gene3D" id="1.10.238.10">
    <property type="entry name" value="EF-hand"/>
    <property type="match status" value="3"/>
</dbReference>
<dbReference type="SUPFAM" id="SSF48371">
    <property type="entry name" value="ARM repeat"/>
    <property type="match status" value="1"/>
</dbReference>
<feature type="domain" description="EF-hand" evidence="5">
    <location>
        <begin position="1846"/>
        <end position="1869"/>
    </location>
</feature>
<accession>A0A0M0JLE6</accession>
<dbReference type="Proteomes" id="UP000037460">
    <property type="component" value="Unassembled WGS sequence"/>
</dbReference>
<evidence type="ECO:0000259" key="5">
    <source>
        <dbReference type="PROSITE" id="PS50222"/>
    </source>
</evidence>
<organism evidence="6 7">
    <name type="scientific">Chrysochromulina tobinii</name>
    <dbReference type="NCBI Taxonomy" id="1460289"/>
    <lineage>
        <taxon>Eukaryota</taxon>
        <taxon>Haptista</taxon>
        <taxon>Haptophyta</taxon>
        <taxon>Prymnesiophyceae</taxon>
        <taxon>Prymnesiales</taxon>
        <taxon>Chrysochromulinaceae</taxon>
        <taxon>Chrysochromulina</taxon>
    </lineage>
</organism>
<keyword evidence="7" id="KW-1185">Reference proteome</keyword>